<keyword evidence="1" id="KW-1185">Reference proteome</keyword>
<dbReference type="WBParaSite" id="jg13435">
    <property type="protein sequence ID" value="jg13435"/>
    <property type="gene ID" value="jg13435"/>
</dbReference>
<dbReference type="AlphaFoldDB" id="A0A915CWM0"/>
<organism evidence="1 2">
    <name type="scientific">Ditylenchus dipsaci</name>
    <dbReference type="NCBI Taxonomy" id="166011"/>
    <lineage>
        <taxon>Eukaryota</taxon>
        <taxon>Metazoa</taxon>
        <taxon>Ecdysozoa</taxon>
        <taxon>Nematoda</taxon>
        <taxon>Chromadorea</taxon>
        <taxon>Rhabditida</taxon>
        <taxon>Tylenchina</taxon>
        <taxon>Tylenchomorpha</taxon>
        <taxon>Sphaerularioidea</taxon>
        <taxon>Anguinidae</taxon>
        <taxon>Anguininae</taxon>
        <taxon>Ditylenchus</taxon>
    </lineage>
</organism>
<sequence length="35" mass="3801">IASIEDRSVAMLAKVPSKVAPYVYGSAEVSGQYWQ</sequence>
<name>A0A915CWM0_9BILA</name>
<reference evidence="2" key="1">
    <citation type="submission" date="2022-11" db="UniProtKB">
        <authorList>
            <consortium name="WormBaseParasite"/>
        </authorList>
    </citation>
    <scope>IDENTIFICATION</scope>
</reference>
<dbReference type="Proteomes" id="UP000887574">
    <property type="component" value="Unplaced"/>
</dbReference>
<protein>
    <submittedName>
        <fullName evidence="2">Uncharacterized protein</fullName>
    </submittedName>
</protein>
<evidence type="ECO:0000313" key="2">
    <source>
        <dbReference type="WBParaSite" id="jg13435"/>
    </source>
</evidence>
<accession>A0A915CWM0</accession>
<evidence type="ECO:0000313" key="1">
    <source>
        <dbReference type="Proteomes" id="UP000887574"/>
    </source>
</evidence>
<proteinExistence type="predicted"/>